<comment type="caution">
    <text evidence="4">The sequence shown here is derived from an EMBL/GenBank/DDBJ whole genome shotgun (WGS) entry which is preliminary data.</text>
</comment>
<dbReference type="PANTHER" id="PTHR45024:SF2">
    <property type="entry name" value="SCP2 DOMAIN-CONTAINING PROTEIN"/>
    <property type="match status" value="1"/>
</dbReference>
<evidence type="ECO:0000256" key="1">
    <source>
        <dbReference type="ARBA" id="ARBA00006484"/>
    </source>
</evidence>
<evidence type="ECO:0000256" key="2">
    <source>
        <dbReference type="ARBA" id="ARBA00023002"/>
    </source>
</evidence>
<dbReference type="InterPro" id="IPR036291">
    <property type="entry name" value="NAD(P)-bd_dom_sf"/>
</dbReference>
<organism evidence="4 5">
    <name type="scientific">Occultella gossypii</name>
    <dbReference type="NCBI Taxonomy" id="2800820"/>
    <lineage>
        <taxon>Bacteria</taxon>
        <taxon>Bacillati</taxon>
        <taxon>Actinomycetota</taxon>
        <taxon>Actinomycetes</taxon>
        <taxon>Micrococcales</taxon>
        <taxon>Ruaniaceae</taxon>
        <taxon>Occultella</taxon>
    </lineage>
</organism>
<dbReference type="Proteomes" id="UP000826651">
    <property type="component" value="Unassembled WGS sequence"/>
</dbReference>
<dbReference type="InterPro" id="IPR057326">
    <property type="entry name" value="KR_dom"/>
</dbReference>
<name>A0ABS7SA47_9MICO</name>
<evidence type="ECO:0000259" key="3">
    <source>
        <dbReference type="SMART" id="SM00822"/>
    </source>
</evidence>
<proteinExistence type="inferred from homology"/>
<evidence type="ECO:0000313" key="4">
    <source>
        <dbReference type="EMBL" id="MBZ2196554.1"/>
    </source>
</evidence>
<keyword evidence="5" id="KW-1185">Reference proteome</keyword>
<accession>A0ABS7SA47</accession>
<dbReference type="InterPro" id="IPR051687">
    <property type="entry name" value="Peroxisomal_Beta-Oxidation"/>
</dbReference>
<dbReference type="SMART" id="SM00822">
    <property type="entry name" value="PKS_KR"/>
    <property type="match status" value="1"/>
</dbReference>
<dbReference type="PANTHER" id="PTHR45024">
    <property type="entry name" value="DEHYDROGENASES, SHORT CHAIN"/>
    <property type="match status" value="1"/>
</dbReference>
<sequence length="324" mass="32519">MGSLDGRVAVVTGAGRGIGREEARYLAAAGAAVVVNDPGVAPDGSGGDRSVAQQVADEIVAAGGRAVANTDSVADWSGAARVVETAVGAFGDLHVVVNNAGIERGGALGHLSEAAFDDVIAVKLKGTFAISHWAARYFRERDAAGAREDRSIINTASGSGLLNPLPTQSNYAPANAGVAAMTIVHALELGVLGVRVNCLSPSMVRTRLTAGVPGMPAAPTATGEFDPNHPAVIAPVAAYLAGADCPLTGQVLSVRGTAVTINRGWSAGETISSGTEPWTVGRLATAARELPVTDPYEDLAASLSGALGPMSAAQVRALVAAQVG</sequence>
<protein>
    <submittedName>
        <fullName evidence="4">SDR family NAD(P)-dependent oxidoreductase</fullName>
    </submittedName>
</protein>
<keyword evidence="2" id="KW-0560">Oxidoreductase</keyword>
<feature type="domain" description="Ketoreductase" evidence="3">
    <location>
        <begin position="7"/>
        <end position="202"/>
    </location>
</feature>
<gene>
    <name evidence="4" type="ORF">KCQ71_10345</name>
</gene>
<dbReference type="Gene3D" id="3.40.50.720">
    <property type="entry name" value="NAD(P)-binding Rossmann-like Domain"/>
    <property type="match status" value="1"/>
</dbReference>
<dbReference type="InterPro" id="IPR002347">
    <property type="entry name" value="SDR_fam"/>
</dbReference>
<dbReference type="Pfam" id="PF00106">
    <property type="entry name" value="adh_short"/>
    <property type="match status" value="1"/>
</dbReference>
<comment type="similarity">
    <text evidence="1">Belongs to the short-chain dehydrogenases/reductases (SDR) family.</text>
</comment>
<dbReference type="PRINTS" id="PR00081">
    <property type="entry name" value="GDHRDH"/>
</dbReference>
<evidence type="ECO:0000313" key="5">
    <source>
        <dbReference type="Proteomes" id="UP000826651"/>
    </source>
</evidence>
<reference evidence="4 5" key="1">
    <citation type="submission" date="2021-04" db="EMBL/GenBank/DDBJ databases">
        <title>Ruania sp. nov., isolated from sandy soil of mangrove forest.</title>
        <authorList>
            <person name="Ge X."/>
            <person name="Huang R."/>
            <person name="Liu W."/>
        </authorList>
    </citation>
    <scope>NUCLEOTIDE SEQUENCE [LARGE SCALE GENOMIC DNA]</scope>
    <source>
        <strain evidence="4 5">N2-46</strain>
    </source>
</reference>
<dbReference type="EMBL" id="JAGSHT010000010">
    <property type="protein sequence ID" value="MBZ2196554.1"/>
    <property type="molecule type" value="Genomic_DNA"/>
</dbReference>
<dbReference type="SUPFAM" id="SSF51735">
    <property type="entry name" value="NAD(P)-binding Rossmann-fold domains"/>
    <property type="match status" value="1"/>
</dbReference>
<dbReference type="RefSeq" id="WP_223405519.1">
    <property type="nucleotide sequence ID" value="NZ_JAGSHT010000010.1"/>
</dbReference>